<dbReference type="Pfam" id="PF13602">
    <property type="entry name" value="ADH_zinc_N_2"/>
    <property type="match status" value="1"/>
</dbReference>
<name>A0A5C5G4S0_9BASI</name>
<protein>
    <recommendedName>
        <fullName evidence="3">Enoyl reductase (ER) domain-containing protein</fullName>
    </recommendedName>
</protein>
<dbReference type="PANTHER" id="PTHR11695">
    <property type="entry name" value="ALCOHOL DEHYDROGENASE RELATED"/>
    <property type="match status" value="1"/>
</dbReference>
<dbReference type="SUPFAM" id="SSF50129">
    <property type="entry name" value="GroES-like"/>
    <property type="match status" value="1"/>
</dbReference>
<feature type="non-terminal residue" evidence="1">
    <location>
        <position position="228"/>
    </location>
</feature>
<dbReference type="PANTHER" id="PTHR11695:SF294">
    <property type="entry name" value="RETICULON-4-INTERACTING PROTEIN 1, MITOCHONDRIAL"/>
    <property type="match status" value="1"/>
</dbReference>
<proteinExistence type="predicted"/>
<dbReference type="AlphaFoldDB" id="A0A5C5G4S0"/>
<evidence type="ECO:0000313" key="1">
    <source>
        <dbReference type="EMBL" id="TNY23995.1"/>
    </source>
</evidence>
<dbReference type="Gene3D" id="3.90.180.10">
    <property type="entry name" value="Medium-chain alcohol dehydrogenases, catalytic domain"/>
    <property type="match status" value="1"/>
</dbReference>
<comment type="caution">
    <text evidence="1">The sequence shown here is derived from an EMBL/GenBank/DDBJ whole genome shotgun (WGS) entry which is preliminary data.</text>
</comment>
<dbReference type="Proteomes" id="UP000311382">
    <property type="component" value="Unassembled WGS sequence"/>
</dbReference>
<dbReference type="InterPro" id="IPR050700">
    <property type="entry name" value="YIM1/Zinc_Alcohol_DH_Fams"/>
</dbReference>
<dbReference type="STRING" id="5288.A0A5C5G4S0"/>
<feature type="non-terminal residue" evidence="1">
    <location>
        <position position="1"/>
    </location>
</feature>
<gene>
    <name evidence="1" type="ORF">DMC30DRAFT_334139</name>
</gene>
<evidence type="ECO:0008006" key="3">
    <source>
        <dbReference type="Google" id="ProtNLM"/>
    </source>
</evidence>
<sequence>RAVVGKVLEAGDEVRKVKKGELVWGLSPLRRSGGLASLVILSRDHVAAAPTSLAPELAAALPAAATAAMLVMQSLCDSLPKGSKVLLAHHFRPGVSGSRDLWMVAQCSMSVSDGEATLREAGATDVLREEPLAAINGLHEGSFDVVIDTIGGRRLYDASRRILHNSGRFITTVGDELGESDYNTSLRSLRRAFVRKDKKQIAYWRVDADGDSREAVRDTLDKVRDVVD</sequence>
<dbReference type="EMBL" id="SOZI01000006">
    <property type="protein sequence ID" value="TNY23995.1"/>
    <property type="molecule type" value="Genomic_DNA"/>
</dbReference>
<dbReference type="GO" id="GO:0005739">
    <property type="term" value="C:mitochondrion"/>
    <property type="evidence" value="ECO:0007669"/>
    <property type="project" value="TreeGrafter"/>
</dbReference>
<dbReference type="OrthoDB" id="201656at2759"/>
<dbReference type="InterPro" id="IPR011032">
    <property type="entry name" value="GroES-like_sf"/>
</dbReference>
<evidence type="ECO:0000313" key="2">
    <source>
        <dbReference type="Proteomes" id="UP000311382"/>
    </source>
</evidence>
<dbReference type="Gene3D" id="3.40.50.720">
    <property type="entry name" value="NAD(P)-binding Rossmann-like Domain"/>
    <property type="match status" value="2"/>
</dbReference>
<organism evidence="1 2">
    <name type="scientific">Rhodotorula diobovata</name>
    <dbReference type="NCBI Taxonomy" id="5288"/>
    <lineage>
        <taxon>Eukaryota</taxon>
        <taxon>Fungi</taxon>
        <taxon>Dikarya</taxon>
        <taxon>Basidiomycota</taxon>
        <taxon>Pucciniomycotina</taxon>
        <taxon>Microbotryomycetes</taxon>
        <taxon>Sporidiobolales</taxon>
        <taxon>Sporidiobolaceae</taxon>
        <taxon>Rhodotorula</taxon>
    </lineage>
</organism>
<accession>A0A5C5G4S0</accession>
<keyword evidence="2" id="KW-1185">Reference proteome</keyword>
<reference evidence="1 2" key="1">
    <citation type="submission" date="2019-03" db="EMBL/GenBank/DDBJ databases">
        <title>Rhodosporidium diobovatum UCD-FST 08-225 genome sequencing, assembly, and annotation.</title>
        <authorList>
            <person name="Fakankun I.U."/>
            <person name="Fristensky B."/>
            <person name="Levin D.B."/>
        </authorList>
    </citation>
    <scope>NUCLEOTIDE SEQUENCE [LARGE SCALE GENOMIC DNA]</scope>
    <source>
        <strain evidence="1 2">UCD-FST 08-225</strain>
    </source>
</reference>